<comment type="caution">
    <text evidence="1">The sequence shown here is derived from an EMBL/GenBank/DDBJ whole genome shotgun (WGS) entry which is preliminary data.</text>
</comment>
<keyword evidence="2" id="KW-1185">Reference proteome</keyword>
<dbReference type="Proteomes" id="UP001054945">
    <property type="component" value="Unassembled WGS sequence"/>
</dbReference>
<name>A0AAV4T9B4_CAEEX</name>
<dbReference type="SUPFAM" id="SSF48452">
    <property type="entry name" value="TPR-like"/>
    <property type="match status" value="1"/>
</dbReference>
<feature type="non-terminal residue" evidence="1">
    <location>
        <position position="89"/>
    </location>
</feature>
<reference evidence="1 2" key="1">
    <citation type="submission" date="2021-06" db="EMBL/GenBank/DDBJ databases">
        <title>Caerostris extrusa draft genome.</title>
        <authorList>
            <person name="Kono N."/>
            <person name="Arakawa K."/>
        </authorList>
    </citation>
    <scope>NUCLEOTIDE SEQUENCE [LARGE SCALE GENOMIC DNA]</scope>
</reference>
<sequence length="89" mass="10815">MFKKHPEAMRRMLSVIEKDSPIFDKTQEYNEEEVEDYCLSLLLKAMCYKTLGETEKAENHLHELLQFENDLGDDIYLATWRWLKWDTWL</sequence>
<dbReference type="EMBL" id="BPLR01010797">
    <property type="protein sequence ID" value="GIY42081.1"/>
    <property type="molecule type" value="Genomic_DNA"/>
</dbReference>
<dbReference type="AlphaFoldDB" id="A0AAV4T9B4"/>
<dbReference type="InterPro" id="IPR011990">
    <property type="entry name" value="TPR-like_helical_dom_sf"/>
</dbReference>
<proteinExistence type="predicted"/>
<gene>
    <name evidence="1" type="primary">ttc39b_2</name>
    <name evidence="1" type="ORF">CEXT_257171</name>
</gene>
<evidence type="ECO:0000313" key="1">
    <source>
        <dbReference type="EMBL" id="GIY42081.1"/>
    </source>
</evidence>
<organism evidence="1 2">
    <name type="scientific">Caerostris extrusa</name>
    <name type="common">Bark spider</name>
    <name type="synonym">Caerostris bankana</name>
    <dbReference type="NCBI Taxonomy" id="172846"/>
    <lineage>
        <taxon>Eukaryota</taxon>
        <taxon>Metazoa</taxon>
        <taxon>Ecdysozoa</taxon>
        <taxon>Arthropoda</taxon>
        <taxon>Chelicerata</taxon>
        <taxon>Arachnida</taxon>
        <taxon>Araneae</taxon>
        <taxon>Araneomorphae</taxon>
        <taxon>Entelegynae</taxon>
        <taxon>Araneoidea</taxon>
        <taxon>Araneidae</taxon>
        <taxon>Caerostris</taxon>
    </lineage>
</organism>
<accession>A0AAV4T9B4</accession>
<evidence type="ECO:0000313" key="2">
    <source>
        <dbReference type="Proteomes" id="UP001054945"/>
    </source>
</evidence>
<protein>
    <submittedName>
        <fullName evidence="1">Tetratricopeptide repeat protein 39B</fullName>
    </submittedName>
</protein>